<comment type="caution">
    <text evidence="1">The sequence shown here is derived from an EMBL/GenBank/DDBJ whole genome shotgun (WGS) entry which is preliminary data.</text>
</comment>
<protein>
    <submittedName>
        <fullName evidence="1">Uncharacterized protein</fullName>
    </submittedName>
</protein>
<reference evidence="2" key="1">
    <citation type="submission" date="2019-09" db="EMBL/GenBank/DDBJ databases">
        <title>Distinct polysaccharide growth profiles of human intestinal Prevotella copri isolates.</title>
        <authorList>
            <person name="Fehlner-Peach H."/>
            <person name="Magnabosco C."/>
            <person name="Raghavan V."/>
            <person name="Scher J.U."/>
            <person name="Tett A."/>
            <person name="Cox L.M."/>
            <person name="Gottsegen C."/>
            <person name="Watters A."/>
            <person name="Wiltshire- Gordon J.D."/>
            <person name="Segata N."/>
            <person name="Bonneau R."/>
            <person name="Littman D.R."/>
        </authorList>
    </citation>
    <scope>NUCLEOTIDE SEQUENCE [LARGE SCALE GENOMIC DNA]</scope>
    <source>
        <strain evidence="2">iP54</strain>
    </source>
</reference>
<dbReference type="RefSeq" id="WP_153114097.1">
    <property type="nucleotide sequence ID" value="NZ_VZAS01000183.1"/>
</dbReference>
<name>A0A646HMQ2_9BACT</name>
<gene>
    <name evidence="1" type="ORF">F7D59_01455</name>
</gene>
<evidence type="ECO:0000313" key="1">
    <source>
        <dbReference type="EMBL" id="MQN88568.1"/>
    </source>
</evidence>
<dbReference type="AlphaFoldDB" id="A0A646HMQ2"/>
<evidence type="ECO:0000313" key="2">
    <source>
        <dbReference type="Proteomes" id="UP000420635"/>
    </source>
</evidence>
<dbReference type="Proteomes" id="UP000420635">
    <property type="component" value="Unassembled WGS sequence"/>
</dbReference>
<dbReference type="EMBL" id="VZBQ01000011">
    <property type="protein sequence ID" value="MQN88568.1"/>
    <property type="molecule type" value="Genomic_DNA"/>
</dbReference>
<proteinExistence type="predicted"/>
<sequence>MANFSIKANLLKIKGAFVTNLKGKTATRRCLVIDIDESGMFLGEKGCYLNMAAIEMNESRYGDTHVVKVSLAKDVVEKMTEEERKAIPILGGMHPLQSQAQQIQGQLDGASVCENMDDLPF</sequence>
<organism evidence="1 2">
    <name type="scientific">Segatella copri</name>
    <dbReference type="NCBI Taxonomy" id="165179"/>
    <lineage>
        <taxon>Bacteria</taxon>
        <taxon>Pseudomonadati</taxon>
        <taxon>Bacteroidota</taxon>
        <taxon>Bacteroidia</taxon>
        <taxon>Bacteroidales</taxon>
        <taxon>Prevotellaceae</taxon>
        <taxon>Segatella</taxon>
    </lineage>
</organism>
<accession>A0A646HMQ2</accession>